<dbReference type="InterPro" id="IPR050816">
    <property type="entry name" value="Flavin-dep_Halogenase_NPB"/>
</dbReference>
<dbReference type="PANTHER" id="PTHR43747:SF5">
    <property type="entry name" value="FAD-BINDING DOMAIN-CONTAINING PROTEIN"/>
    <property type="match status" value="1"/>
</dbReference>
<keyword evidence="3" id="KW-1185">Reference proteome</keyword>
<dbReference type="PANTHER" id="PTHR43747">
    <property type="entry name" value="FAD-BINDING PROTEIN"/>
    <property type="match status" value="1"/>
</dbReference>
<dbReference type="Proteomes" id="UP000240418">
    <property type="component" value="Unassembled WGS sequence"/>
</dbReference>
<dbReference type="EMBL" id="PYGJ01000007">
    <property type="protein sequence ID" value="PSL19159.1"/>
    <property type="molecule type" value="Genomic_DNA"/>
</dbReference>
<dbReference type="GO" id="GO:0016491">
    <property type="term" value="F:oxidoreductase activity"/>
    <property type="evidence" value="ECO:0007669"/>
    <property type="project" value="UniProtKB-KW"/>
</dbReference>
<gene>
    <name evidence="2" type="ORF">CLV88_107102</name>
</gene>
<name>A0A2P8FBS1_9RHOB</name>
<dbReference type="Pfam" id="PF12831">
    <property type="entry name" value="FAD_oxidored"/>
    <property type="match status" value="1"/>
</dbReference>
<evidence type="ECO:0000313" key="2">
    <source>
        <dbReference type="EMBL" id="PSL19159.1"/>
    </source>
</evidence>
<dbReference type="SUPFAM" id="SSF51905">
    <property type="entry name" value="FAD/NAD(P)-binding domain"/>
    <property type="match status" value="1"/>
</dbReference>
<dbReference type="InterPro" id="IPR036188">
    <property type="entry name" value="FAD/NAD-bd_sf"/>
</dbReference>
<keyword evidence="1" id="KW-0560">Oxidoreductase</keyword>
<dbReference type="Gene3D" id="3.50.50.60">
    <property type="entry name" value="FAD/NAD(P)-binding domain"/>
    <property type="match status" value="1"/>
</dbReference>
<dbReference type="OrthoDB" id="9790035at2"/>
<organism evidence="2 3">
    <name type="scientific">Shimia abyssi</name>
    <dbReference type="NCBI Taxonomy" id="1662395"/>
    <lineage>
        <taxon>Bacteria</taxon>
        <taxon>Pseudomonadati</taxon>
        <taxon>Pseudomonadota</taxon>
        <taxon>Alphaproteobacteria</taxon>
        <taxon>Rhodobacterales</taxon>
        <taxon>Roseobacteraceae</taxon>
    </lineage>
</organism>
<sequence length="438" mass="47918">MMDNFKNKKVVVIGAGMAGLMAASVLSPYFEDVVIIEKDNLPRTPHVRKGVPQGAHVHTFLGYAVEAMEDFLPGIMDELYEAGAVRIRRNLDIWFHDAAGPTPIRDAGLLTPSVTRPLLEHVTRRRVLALPNVNILEGTRFSKFCTGNAGEVTGVEILANDDKSSISTSLVVDCSGRASILPRMLAHEGYGDVKRQELGIGMAYTSGLFQPPAGLAKDAWACLMLAIPPNTRAAYLTPVDGGHWLATMYGRGGDIAPREAEGFVEWTKGLAHPVIYEKLSRAEPVSEFRTYKIPKGIWHRYDLMGRFPSGVIPMGEAFTSFNPMYGQGISLSAGQARALRSALAGGLDGLAPRYFEGSKPLNQVGWSVMETRDLEHSSTVGERPADIKSRWKMGAVIRELAETDAELHRLSVHVTHLLEHPSVLSRQDIVDRALELGN</sequence>
<evidence type="ECO:0000256" key="1">
    <source>
        <dbReference type="ARBA" id="ARBA00023002"/>
    </source>
</evidence>
<dbReference type="AlphaFoldDB" id="A0A2P8FBS1"/>
<reference evidence="2 3" key="1">
    <citation type="submission" date="2018-03" db="EMBL/GenBank/DDBJ databases">
        <title>Genomic Encyclopedia of Archaeal and Bacterial Type Strains, Phase II (KMG-II): from individual species to whole genera.</title>
        <authorList>
            <person name="Goeker M."/>
        </authorList>
    </citation>
    <scope>NUCLEOTIDE SEQUENCE [LARGE SCALE GENOMIC DNA]</scope>
    <source>
        <strain evidence="2 3">DSM 100673</strain>
    </source>
</reference>
<accession>A0A2P8FBS1</accession>
<protein>
    <submittedName>
        <fullName evidence="2">2-polyprenyl-6-methoxyphenol hydroxylase-like FAD-dependent oxidoreductase</fullName>
    </submittedName>
</protein>
<proteinExistence type="predicted"/>
<dbReference type="RefSeq" id="WP_106608775.1">
    <property type="nucleotide sequence ID" value="NZ_PYGJ01000007.1"/>
</dbReference>
<evidence type="ECO:0000313" key="3">
    <source>
        <dbReference type="Proteomes" id="UP000240418"/>
    </source>
</evidence>
<comment type="caution">
    <text evidence="2">The sequence shown here is derived from an EMBL/GenBank/DDBJ whole genome shotgun (WGS) entry which is preliminary data.</text>
</comment>